<protein>
    <submittedName>
        <fullName evidence="1">Uncharacterized protein</fullName>
    </submittedName>
</protein>
<name>A0ABN8Z116_RANTA</name>
<gene>
    <name evidence="1" type="ORF">MRATA1EN1_LOCUS16492</name>
</gene>
<evidence type="ECO:0000313" key="2">
    <source>
        <dbReference type="Proteomes" id="UP001176941"/>
    </source>
</evidence>
<accession>A0ABN8Z116</accession>
<evidence type="ECO:0000313" key="1">
    <source>
        <dbReference type="EMBL" id="CAI9167530.1"/>
    </source>
</evidence>
<keyword evidence="2" id="KW-1185">Reference proteome</keyword>
<dbReference type="EMBL" id="OX459963">
    <property type="protein sequence ID" value="CAI9167530.1"/>
    <property type="molecule type" value="Genomic_DNA"/>
</dbReference>
<dbReference type="Proteomes" id="UP001176941">
    <property type="component" value="Chromosome 27"/>
</dbReference>
<reference evidence="1" key="1">
    <citation type="submission" date="2023-04" db="EMBL/GenBank/DDBJ databases">
        <authorList>
            <consortium name="ELIXIR-Norway"/>
        </authorList>
    </citation>
    <scope>NUCLEOTIDE SEQUENCE [LARGE SCALE GENOMIC DNA]</scope>
</reference>
<proteinExistence type="predicted"/>
<sequence length="149" mass="16943">MSLWSKGLLRVFSSTTVRKHWRQSTCQQTHFFDETECKRHRGYLLGGMHSAEWNHPFLCPSLFRNLVFNLSSPHNKIEAEMSLPTTTAKLSTGEGLWSDSWQIIGLTQHLSLARVERGARETLKLTGSARRGAELGSLEQQEDKGSTWL</sequence>
<organism evidence="1 2">
    <name type="scientific">Rangifer tarandus platyrhynchus</name>
    <name type="common">Svalbard reindeer</name>
    <dbReference type="NCBI Taxonomy" id="3082113"/>
    <lineage>
        <taxon>Eukaryota</taxon>
        <taxon>Metazoa</taxon>
        <taxon>Chordata</taxon>
        <taxon>Craniata</taxon>
        <taxon>Vertebrata</taxon>
        <taxon>Euteleostomi</taxon>
        <taxon>Mammalia</taxon>
        <taxon>Eutheria</taxon>
        <taxon>Laurasiatheria</taxon>
        <taxon>Artiodactyla</taxon>
        <taxon>Ruminantia</taxon>
        <taxon>Pecora</taxon>
        <taxon>Cervidae</taxon>
        <taxon>Odocoileinae</taxon>
        <taxon>Rangifer</taxon>
    </lineage>
</organism>